<reference evidence="1 2" key="1">
    <citation type="submission" date="2018-02" db="EMBL/GenBank/DDBJ databases">
        <authorList>
            <person name="Cohen D.B."/>
            <person name="Kent A.D."/>
        </authorList>
    </citation>
    <scope>NUCLEOTIDE SEQUENCE [LARGE SCALE GENOMIC DNA]</scope>
    <source>
        <strain evidence="1 2">ULC007</strain>
    </source>
</reference>
<dbReference type="STRING" id="1920490.GCA_001895925_05163"/>
<accession>A0A2T1DC11</accession>
<comment type="caution">
    <text evidence="1">The sequence shown here is derived from an EMBL/GenBank/DDBJ whole genome shotgun (WGS) entry which is preliminary data.</text>
</comment>
<dbReference type="AlphaFoldDB" id="A0A2T1DC11"/>
<dbReference type="InterPro" id="IPR051404">
    <property type="entry name" value="TA_system_antitoxin"/>
</dbReference>
<dbReference type="PANTHER" id="PTHR34504:SF2">
    <property type="entry name" value="UPF0150 PROTEIN SSL0259"/>
    <property type="match status" value="1"/>
</dbReference>
<name>A0A2T1DC11_9CYAN</name>
<dbReference type="Gene3D" id="3.30.160.250">
    <property type="match status" value="1"/>
</dbReference>
<dbReference type="OrthoDB" id="3436513at2"/>
<reference evidence="1 2" key="2">
    <citation type="submission" date="2018-03" db="EMBL/GenBank/DDBJ databases">
        <title>The ancient ancestry and fast evolution of plastids.</title>
        <authorList>
            <person name="Moore K.R."/>
            <person name="Magnabosco C."/>
            <person name="Momper L."/>
            <person name="Gold D.A."/>
            <person name="Bosak T."/>
            <person name="Fournier G.P."/>
        </authorList>
    </citation>
    <scope>NUCLEOTIDE SEQUENCE [LARGE SCALE GENOMIC DNA]</scope>
    <source>
        <strain evidence="1 2">ULC007</strain>
    </source>
</reference>
<gene>
    <name evidence="1" type="ORF">C7B65_16915</name>
</gene>
<evidence type="ECO:0000313" key="1">
    <source>
        <dbReference type="EMBL" id="PSB18029.1"/>
    </source>
</evidence>
<dbReference type="SUPFAM" id="SSF143100">
    <property type="entry name" value="TTHA1013/TTHA0281-like"/>
    <property type="match status" value="1"/>
</dbReference>
<protein>
    <submittedName>
        <fullName evidence="1">Type II toxin-antitoxin system HicB family antitoxin</fullName>
    </submittedName>
</protein>
<dbReference type="PANTHER" id="PTHR34504">
    <property type="entry name" value="ANTITOXIN HICB"/>
    <property type="match status" value="1"/>
</dbReference>
<evidence type="ECO:0000313" key="2">
    <source>
        <dbReference type="Proteomes" id="UP000238634"/>
    </source>
</evidence>
<dbReference type="RefSeq" id="WP_073073556.1">
    <property type="nucleotide sequence ID" value="NZ_MPPI01000023.1"/>
</dbReference>
<dbReference type="InterPro" id="IPR035069">
    <property type="entry name" value="TTHA1013/TTHA0281-like"/>
</dbReference>
<sequence length="73" mass="8181">MSAQYGMVIQWSEVDQCFVVILPDFADVVKQPCTDGKTYQEAVTHGQEVIESLIEMFQDEGKSLPEPKVFQAA</sequence>
<organism evidence="1 2">
    <name type="scientific">Phormidesmis priestleyi ULC007</name>
    <dbReference type="NCBI Taxonomy" id="1920490"/>
    <lineage>
        <taxon>Bacteria</taxon>
        <taxon>Bacillati</taxon>
        <taxon>Cyanobacteriota</taxon>
        <taxon>Cyanophyceae</taxon>
        <taxon>Leptolyngbyales</taxon>
        <taxon>Leptolyngbyaceae</taxon>
        <taxon>Phormidesmis</taxon>
    </lineage>
</organism>
<keyword evidence="2" id="KW-1185">Reference proteome</keyword>
<dbReference type="EMBL" id="PVWG01000021">
    <property type="protein sequence ID" value="PSB18029.1"/>
    <property type="molecule type" value="Genomic_DNA"/>
</dbReference>
<dbReference type="Proteomes" id="UP000238634">
    <property type="component" value="Unassembled WGS sequence"/>
</dbReference>
<proteinExistence type="predicted"/>